<sequence length="47" mass="5459">MNKRIITDIDAYVMHAGLGFKKDQVADTQRIAWDPLSHATLFQCRPW</sequence>
<keyword evidence="2" id="KW-1185">Reference proteome</keyword>
<protein>
    <submittedName>
        <fullName evidence="1">Uncharacterized protein</fullName>
    </submittedName>
</protein>
<organism evidence="1 2">
    <name type="scientific">Citrobacter rodentium (strain ICC168)</name>
    <name type="common">Citrobacter freundii biotype 4280</name>
    <dbReference type="NCBI Taxonomy" id="637910"/>
    <lineage>
        <taxon>Bacteria</taxon>
        <taxon>Pseudomonadati</taxon>
        <taxon>Pseudomonadota</taxon>
        <taxon>Gammaproteobacteria</taxon>
        <taxon>Enterobacterales</taxon>
        <taxon>Enterobacteriaceae</taxon>
        <taxon>Citrobacter</taxon>
    </lineage>
</organism>
<dbReference type="EMBL" id="FN543502">
    <property type="protein sequence ID" value="CBG88404.1"/>
    <property type="molecule type" value="Genomic_DNA"/>
</dbReference>
<proteinExistence type="predicted"/>
<reference evidence="1 2" key="1">
    <citation type="journal article" date="2010" name="J. Bacteriol.">
        <title>The Citrobacter rodentium genome sequence reveals convergent evolution with human pathogenic Escherichia coli.</title>
        <authorList>
            <person name="Petty N.K."/>
            <person name="Bulgin R."/>
            <person name="Crepin V.F."/>
            <person name="Cerdeno-Tarraga A.M."/>
            <person name="Schroeder G.N."/>
            <person name="Quail M.A."/>
            <person name="Lennard N."/>
            <person name="Corton C."/>
            <person name="Barron A."/>
            <person name="Clark L."/>
            <person name="Toribio A.L."/>
            <person name="Parkhill J."/>
            <person name="Dougan G."/>
            <person name="Frankel G."/>
            <person name="Thomson N.R."/>
        </authorList>
    </citation>
    <scope>NUCLEOTIDE SEQUENCE [LARGE SCALE GENOMIC DNA]</scope>
    <source>
        <strain evidence="1 2">ICC168</strain>
    </source>
</reference>
<dbReference type="AlphaFoldDB" id="D2TK66"/>
<accession>D2TK66</accession>
<dbReference type="KEGG" id="cro:ROD_16431"/>
<name>D2TK66_CITRI</name>
<evidence type="ECO:0000313" key="2">
    <source>
        <dbReference type="Proteomes" id="UP000001889"/>
    </source>
</evidence>
<dbReference type="HOGENOM" id="CLU_3166235_0_0_6"/>
<gene>
    <name evidence="1" type="ordered locus">ROD_16431</name>
</gene>
<dbReference type="Proteomes" id="UP000001889">
    <property type="component" value="Chromosome"/>
</dbReference>
<evidence type="ECO:0000313" key="1">
    <source>
        <dbReference type="EMBL" id="CBG88404.1"/>
    </source>
</evidence>